<name>D2S2F7_HALTV</name>
<gene>
    <name evidence="1" type="ordered locus">Htur_4782</name>
</gene>
<proteinExistence type="predicted"/>
<keyword evidence="1" id="KW-0614">Plasmid</keyword>
<organism evidence="1 2">
    <name type="scientific">Haloterrigena turkmenica (strain ATCC 51198 / DSM 5511 / JCM 9101 / NCIMB 13204 / VKM B-1734 / 4k)</name>
    <name type="common">Halococcus turkmenicus</name>
    <dbReference type="NCBI Taxonomy" id="543526"/>
    <lineage>
        <taxon>Archaea</taxon>
        <taxon>Methanobacteriati</taxon>
        <taxon>Methanobacteriota</taxon>
        <taxon>Stenosarchaea group</taxon>
        <taxon>Halobacteria</taxon>
        <taxon>Halobacteriales</taxon>
        <taxon>Natrialbaceae</taxon>
        <taxon>Haloterrigena</taxon>
    </lineage>
</organism>
<sequence length="149" mass="16820">MWVALAETGTGKEHIIYPSVTYDFSYHTMTDQPRYEPRIADGTLYLERDDHSLEIGSMDHIVELAGGETYTIEYTDEQSAAAWLDTDDDNAITFEVREVVGRLPHTPDLVTNLENAPLEETTDDGYPKRTSLFVDLFTEILDSKGNLEA</sequence>
<dbReference type="KEGG" id="htu:Htur_4782"/>
<accession>D2S2F7</accession>
<evidence type="ECO:0000313" key="1">
    <source>
        <dbReference type="EMBL" id="ADB63554.1"/>
    </source>
</evidence>
<dbReference type="EMBL" id="CP001862">
    <property type="protein sequence ID" value="ADB63554.1"/>
    <property type="molecule type" value="Genomic_DNA"/>
</dbReference>
<reference evidence="1 2" key="1">
    <citation type="journal article" date="2010" name="Stand. Genomic Sci.">
        <title>Complete genome sequence of Haloterrigena turkmenica type strain (4k).</title>
        <authorList>
            <person name="Saunders E."/>
            <person name="Tindall B.J."/>
            <person name="Fahnrich R."/>
            <person name="Lapidus A."/>
            <person name="Copeland A."/>
            <person name="Del Rio T.G."/>
            <person name="Lucas S."/>
            <person name="Chen F."/>
            <person name="Tice H."/>
            <person name="Cheng J.F."/>
            <person name="Han C."/>
            <person name="Detter J.C."/>
            <person name="Bruce D."/>
            <person name="Goodwin L."/>
            <person name="Chain P."/>
            <person name="Pitluck S."/>
            <person name="Pati A."/>
            <person name="Ivanova N."/>
            <person name="Mavromatis K."/>
            <person name="Chen A."/>
            <person name="Palaniappan K."/>
            <person name="Land M."/>
            <person name="Hauser L."/>
            <person name="Chang Y.J."/>
            <person name="Jeffries C.D."/>
            <person name="Brettin T."/>
            <person name="Rohde M."/>
            <person name="Goker M."/>
            <person name="Bristow J."/>
            <person name="Eisen J.A."/>
            <person name="Markowitz V."/>
            <person name="Hugenholtz P."/>
            <person name="Klenk H.P."/>
            <person name="Kyrpides N.C."/>
        </authorList>
    </citation>
    <scope>NUCLEOTIDE SEQUENCE [LARGE SCALE GENOMIC DNA]</scope>
    <source>
        <strain evidence="2">ATCC 51198 / DSM 5511 / JCM 9101 / NCIMB 13204 / VKM B-1734 / 4k</strain>
    </source>
</reference>
<geneLocation type="plasmid" evidence="1 2">
    <name>pHTUR02</name>
</geneLocation>
<keyword evidence="2" id="KW-1185">Reference proteome</keyword>
<dbReference type="HOGENOM" id="CLU_143264_0_0_2"/>
<dbReference type="Proteomes" id="UP000001903">
    <property type="component" value="Plasmid pHTUR02"/>
</dbReference>
<evidence type="ECO:0000313" key="2">
    <source>
        <dbReference type="Proteomes" id="UP000001903"/>
    </source>
</evidence>
<dbReference type="AlphaFoldDB" id="D2S2F7"/>
<protein>
    <submittedName>
        <fullName evidence="1">Uncharacterized protein</fullName>
    </submittedName>
</protein>